<evidence type="ECO:0000256" key="1">
    <source>
        <dbReference type="SAM" id="Phobius"/>
    </source>
</evidence>
<keyword evidence="1" id="KW-0472">Membrane</keyword>
<protein>
    <recommendedName>
        <fullName evidence="4">DUF443 domain-containing protein</fullName>
    </recommendedName>
</protein>
<evidence type="ECO:0008006" key="4">
    <source>
        <dbReference type="Google" id="ProtNLM"/>
    </source>
</evidence>
<keyword evidence="1" id="KW-0812">Transmembrane</keyword>
<proteinExistence type="predicted"/>
<dbReference type="Proteomes" id="UP000216013">
    <property type="component" value="Unassembled WGS sequence"/>
</dbReference>
<gene>
    <name evidence="2" type="ORF">CHH64_00435</name>
</gene>
<accession>A0A268AG58</accession>
<dbReference type="AlphaFoldDB" id="A0A268AG58"/>
<evidence type="ECO:0000313" key="3">
    <source>
        <dbReference type="Proteomes" id="UP000216013"/>
    </source>
</evidence>
<dbReference type="NCBIfam" id="TIGR01218">
    <property type="entry name" value="Gpos_tandem_5TM"/>
    <property type="match status" value="1"/>
</dbReference>
<sequence>MNSEVLLILKNFRYQLIKIENKFYIIDRDKPHLLVFLLPFLYWIFPKRIVQISEDSANHLQTIPNENIKSGRLSLFAVGISMILANLLQPIAEYLSISITPLVASIIVVFFLTILLYFRFLVGKRNKEATFKNLNQGNESNYLKVYIFPRRLKNLISLTALALFNLMLVIVPMLGFISSGNIILLITFIVFFFMLTFFNILIVPHGKNTNKIIIK</sequence>
<evidence type="ECO:0000313" key="2">
    <source>
        <dbReference type="EMBL" id="PAD23117.1"/>
    </source>
</evidence>
<feature type="transmembrane region" description="Helical" evidence="1">
    <location>
        <begin position="94"/>
        <end position="118"/>
    </location>
</feature>
<feature type="transmembrane region" description="Helical" evidence="1">
    <location>
        <begin position="182"/>
        <end position="203"/>
    </location>
</feature>
<dbReference type="Pfam" id="PF04276">
    <property type="entry name" value="DUF443"/>
    <property type="match status" value="1"/>
</dbReference>
<name>A0A268AG58_9BACI</name>
<feature type="transmembrane region" description="Helical" evidence="1">
    <location>
        <begin position="71"/>
        <end position="88"/>
    </location>
</feature>
<comment type="caution">
    <text evidence="2">The sequence shown here is derived from an EMBL/GenBank/DDBJ whole genome shotgun (WGS) entry which is preliminary data.</text>
</comment>
<dbReference type="EMBL" id="NPBV01000001">
    <property type="protein sequence ID" value="PAD23117.1"/>
    <property type="molecule type" value="Genomic_DNA"/>
</dbReference>
<dbReference type="InterPro" id="IPR005915">
    <property type="entry name" value="Tandem_5TM"/>
</dbReference>
<organism evidence="2 3">
    <name type="scientific">Terribacillus saccharophilus</name>
    <dbReference type="NCBI Taxonomy" id="361277"/>
    <lineage>
        <taxon>Bacteria</taxon>
        <taxon>Bacillati</taxon>
        <taxon>Bacillota</taxon>
        <taxon>Bacilli</taxon>
        <taxon>Bacillales</taxon>
        <taxon>Bacillaceae</taxon>
        <taxon>Terribacillus</taxon>
    </lineage>
</organism>
<dbReference type="RefSeq" id="WP_095260220.1">
    <property type="nucleotide sequence ID" value="NZ_NPBV01000001.1"/>
</dbReference>
<feature type="transmembrane region" description="Helical" evidence="1">
    <location>
        <begin position="155"/>
        <end position="176"/>
    </location>
</feature>
<keyword evidence="1" id="KW-1133">Transmembrane helix</keyword>
<reference evidence="2 3" key="1">
    <citation type="submission" date="2017-07" db="EMBL/GenBank/DDBJ databases">
        <title>Isolation and whole genome analysis of endospore-forming bacteria from heroin.</title>
        <authorList>
            <person name="Kalinowski J."/>
            <person name="Ahrens B."/>
            <person name="Al-Dilaimi A."/>
            <person name="Winkler A."/>
            <person name="Wibberg D."/>
            <person name="Schleenbecker U."/>
            <person name="Ruckert C."/>
            <person name="Wolfel R."/>
            <person name="Grass G."/>
        </authorList>
    </citation>
    <scope>NUCLEOTIDE SEQUENCE [LARGE SCALE GENOMIC DNA]</scope>
    <source>
        <strain evidence="2 3">7528</strain>
    </source>
</reference>